<organism evidence="2 3">
    <name type="scientific">Arthrobotrys conoides</name>
    <dbReference type="NCBI Taxonomy" id="74498"/>
    <lineage>
        <taxon>Eukaryota</taxon>
        <taxon>Fungi</taxon>
        <taxon>Dikarya</taxon>
        <taxon>Ascomycota</taxon>
        <taxon>Pezizomycotina</taxon>
        <taxon>Orbiliomycetes</taxon>
        <taxon>Orbiliales</taxon>
        <taxon>Orbiliaceae</taxon>
        <taxon>Arthrobotrys</taxon>
    </lineage>
</organism>
<sequence>MKPTPIELPAEIWYQIFASLTYFDLHERLKPLNRRFKSLVVGSKTRLHGLTAAIWNEVIHHELDYHDLRSLARVSTDFCSLVKRNKSDDISKTIRRLPLHRRPGGLSPTRITLQYTAAQTLDSTRLDLHPVFYNLALNKKKSLSFCMSPRASSRFLDVTSLSINHLVYSTQQPRGFFAPRTGLSENATYPPVAGFSIELNKYRTIQVWPKDADGRPAAVTVGDVIQGLKDAIDTMLKLSLVDGEFYTVFQEFSAKNLRGYIPLSSFATFVGKFGGVKLVEPKFETWFNGKRELSCTLLSPQLDKLYPPLL</sequence>
<name>A0AAN8P9I8_9PEZI</name>
<feature type="domain" description="F-box" evidence="1">
    <location>
        <begin position="2"/>
        <end position="58"/>
    </location>
</feature>
<dbReference type="EMBL" id="JAVHJM010000010">
    <property type="protein sequence ID" value="KAK6504471.1"/>
    <property type="molecule type" value="Genomic_DNA"/>
</dbReference>
<accession>A0AAN8P9I8</accession>
<dbReference type="Proteomes" id="UP001307849">
    <property type="component" value="Unassembled WGS sequence"/>
</dbReference>
<proteinExistence type="predicted"/>
<evidence type="ECO:0000259" key="1">
    <source>
        <dbReference type="PROSITE" id="PS50181"/>
    </source>
</evidence>
<evidence type="ECO:0000313" key="2">
    <source>
        <dbReference type="EMBL" id="KAK6504471.1"/>
    </source>
</evidence>
<keyword evidence="3" id="KW-1185">Reference proteome</keyword>
<evidence type="ECO:0000313" key="3">
    <source>
        <dbReference type="Proteomes" id="UP001307849"/>
    </source>
</evidence>
<reference evidence="2 3" key="1">
    <citation type="submission" date="2019-10" db="EMBL/GenBank/DDBJ databases">
        <authorList>
            <person name="Palmer J.M."/>
        </authorList>
    </citation>
    <scope>NUCLEOTIDE SEQUENCE [LARGE SCALE GENOMIC DNA]</scope>
    <source>
        <strain evidence="2 3">TWF506</strain>
    </source>
</reference>
<protein>
    <recommendedName>
        <fullName evidence="1">F-box domain-containing protein</fullName>
    </recommendedName>
</protein>
<comment type="caution">
    <text evidence="2">The sequence shown here is derived from an EMBL/GenBank/DDBJ whole genome shotgun (WGS) entry which is preliminary data.</text>
</comment>
<dbReference type="AlphaFoldDB" id="A0AAN8P9I8"/>
<dbReference type="InterPro" id="IPR001810">
    <property type="entry name" value="F-box_dom"/>
</dbReference>
<dbReference type="PROSITE" id="PS50181">
    <property type="entry name" value="FBOX"/>
    <property type="match status" value="1"/>
</dbReference>
<gene>
    <name evidence="2" type="ORF">TWF506_002666</name>
</gene>